<dbReference type="GO" id="GO:0042073">
    <property type="term" value="P:intraciliary transport"/>
    <property type="evidence" value="ECO:0007669"/>
    <property type="project" value="InterPro"/>
</dbReference>
<feature type="compositionally biased region" description="Basic and acidic residues" evidence="1">
    <location>
        <begin position="233"/>
        <end position="242"/>
    </location>
</feature>
<dbReference type="InterPro" id="IPR042505">
    <property type="entry name" value="DYNC2I1"/>
</dbReference>
<dbReference type="OMA" id="DECCVHA"/>
<dbReference type="OrthoDB" id="2162425at2759"/>
<feature type="region of interest" description="Disordered" evidence="1">
    <location>
        <begin position="28"/>
        <end position="79"/>
    </location>
</feature>
<dbReference type="EMBL" id="CP001323">
    <property type="protein sequence ID" value="ACO61478.1"/>
    <property type="molecule type" value="Genomic_DNA"/>
</dbReference>
<dbReference type="SUPFAM" id="SSF50978">
    <property type="entry name" value="WD40 repeat-like"/>
    <property type="match status" value="1"/>
</dbReference>
<evidence type="ECO:0000313" key="2">
    <source>
        <dbReference type="EMBL" id="ACO61478.1"/>
    </source>
</evidence>
<keyword evidence="3" id="KW-1185">Reference proteome</keyword>
<evidence type="ECO:0000256" key="1">
    <source>
        <dbReference type="SAM" id="MobiDB-lite"/>
    </source>
</evidence>
<feature type="compositionally biased region" description="Basic residues" evidence="1">
    <location>
        <begin position="42"/>
        <end position="51"/>
    </location>
</feature>
<protein>
    <submittedName>
        <fullName evidence="2">Uncharacterized protein</fullName>
    </submittedName>
</protein>
<feature type="region of interest" description="Disordered" evidence="1">
    <location>
        <begin position="532"/>
        <end position="565"/>
    </location>
</feature>
<sequence length="854" mass="91714">MGLGFDGTIWHPNRPTSLRFSWSRRFGRGGQQLVGPEPSRLQRTRARRRERKRYDDDFEDDEEQNETQNEEEEYYDDDFEEDEATPVAGRAVEGETEIMRAIREENERALQASNDRYRYGDENDRPIGGFDDRAFDFNSHARDAVPERKVKSFPGKGARASSMTLTDQQIRAARERVRRWDMVVRARHVRMTAADASCGTDAIVDRAPKTDTQLFLAGLGPFAKSTFATCQTRGEDSTRDADSQTEGPTDGASHSCVATQCPEDLVASRDVLELASMGGSSARVARAAAANRAARWARASGDLQHSKNKRLGGFIQRVGAVVDVLLRERPPPRGHVPDVMRIGGTSGSLKPHARASQHGSLTETYAAFHHPALTTGRRVTDASFAPGPRGARTLAIAYAPSDLHARGAAGRGLVLVWDVGAASCVASRALTCESVPTRVVWGPGDSHHLVVAGTEEGGVCVWDLREPPEVHAESAESGDVPAGALADGECLRRPSYGTEGFGQLDAGRLDFDDWEDTPGSIVALGVALDGASTTAHPVPAPVTPGREPGREGDDHDGRARRDPAAAAAASGASLAVSTSDFYVVALDCWGKVSSFKVSELSRREALDASIADVGLRFGSRVRAARNARSIPYGAAGDGTPTGSRGSGCARAMAVTNRAGVAAEFYVAGEDGRVLRGARYGAPSPPKAFVPCDPLDAGHAAAHAPNEAVVSLDFNPHFPNVFLAAYEGGSVAMYSTASSLASRRWDGVTAARVITARWSPARPSAFFVLDDECCVHAYDLLSDDASRSVKSERFGKREKITSLKLAKLGDQAWDAPGQCLASMAYDDGRTDVHVVSRELSSITAREMDQLRSLII</sequence>
<gene>
    <name evidence="2" type="ORF">MICPUN_112707</name>
</gene>
<name>C1DYS3_MICCC</name>
<dbReference type="InterPro" id="IPR036322">
    <property type="entry name" value="WD40_repeat_dom_sf"/>
</dbReference>
<dbReference type="KEGG" id="mis:MICPUN_112707"/>
<reference evidence="2 3" key="1">
    <citation type="journal article" date="2009" name="Science">
        <title>Green evolution and dynamic adaptations revealed by genomes of the marine picoeukaryotes Micromonas.</title>
        <authorList>
            <person name="Worden A.Z."/>
            <person name="Lee J.H."/>
            <person name="Mock T."/>
            <person name="Rouze P."/>
            <person name="Simmons M.P."/>
            <person name="Aerts A.L."/>
            <person name="Allen A.E."/>
            <person name="Cuvelier M.L."/>
            <person name="Derelle E."/>
            <person name="Everett M.V."/>
            <person name="Foulon E."/>
            <person name="Grimwood J."/>
            <person name="Gundlach H."/>
            <person name="Henrissat B."/>
            <person name="Napoli C."/>
            <person name="McDonald S.M."/>
            <person name="Parker M.S."/>
            <person name="Rombauts S."/>
            <person name="Salamov A."/>
            <person name="Von Dassow P."/>
            <person name="Badger J.H."/>
            <person name="Coutinho P.M."/>
            <person name="Demir E."/>
            <person name="Dubchak I."/>
            <person name="Gentemann C."/>
            <person name="Eikrem W."/>
            <person name="Gready J.E."/>
            <person name="John U."/>
            <person name="Lanier W."/>
            <person name="Lindquist E.A."/>
            <person name="Lucas S."/>
            <person name="Mayer K.F."/>
            <person name="Moreau H."/>
            <person name="Not F."/>
            <person name="Otillar R."/>
            <person name="Panaud O."/>
            <person name="Pangilinan J."/>
            <person name="Paulsen I."/>
            <person name="Piegu B."/>
            <person name="Poliakov A."/>
            <person name="Robbens S."/>
            <person name="Schmutz J."/>
            <person name="Toulza E."/>
            <person name="Wyss T."/>
            <person name="Zelensky A."/>
            <person name="Zhou K."/>
            <person name="Armbrust E.V."/>
            <person name="Bhattacharya D."/>
            <person name="Goodenough U.W."/>
            <person name="Van de Peer Y."/>
            <person name="Grigoriev I.V."/>
        </authorList>
    </citation>
    <scope>NUCLEOTIDE SEQUENCE [LARGE SCALE GENOMIC DNA]</scope>
    <source>
        <strain evidence="3">RCC299 / NOUM17</strain>
    </source>
</reference>
<proteinExistence type="predicted"/>
<dbReference type="InParanoid" id="C1DYS3"/>
<feature type="compositionally biased region" description="Basic and acidic residues" evidence="1">
    <location>
        <begin position="547"/>
        <end position="563"/>
    </location>
</feature>
<dbReference type="PANTHER" id="PTHR16022:SF0">
    <property type="entry name" value="CYTOPLASMIC DYNEIN 2 INTERMEDIATE CHAIN 1"/>
    <property type="match status" value="1"/>
</dbReference>
<dbReference type="Proteomes" id="UP000002009">
    <property type="component" value="Chromosome 2"/>
</dbReference>
<dbReference type="InterPro" id="IPR015943">
    <property type="entry name" value="WD40/YVTN_repeat-like_dom_sf"/>
</dbReference>
<dbReference type="GO" id="GO:0005868">
    <property type="term" value="C:cytoplasmic dynein complex"/>
    <property type="evidence" value="ECO:0007669"/>
    <property type="project" value="InterPro"/>
</dbReference>
<feature type="compositionally biased region" description="Acidic residues" evidence="1">
    <location>
        <begin position="56"/>
        <end position="79"/>
    </location>
</feature>
<dbReference type="AlphaFoldDB" id="C1DYS3"/>
<dbReference type="eggNOG" id="KOG1587">
    <property type="taxonomic scope" value="Eukaryota"/>
</dbReference>
<organism evidence="2 3">
    <name type="scientific">Micromonas commoda (strain RCC299 / NOUM17 / CCMP2709)</name>
    <name type="common">Picoplanktonic green alga</name>
    <dbReference type="NCBI Taxonomy" id="296587"/>
    <lineage>
        <taxon>Eukaryota</taxon>
        <taxon>Viridiplantae</taxon>
        <taxon>Chlorophyta</taxon>
        <taxon>Mamiellophyceae</taxon>
        <taxon>Mamiellales</taxon>
        <taxon>Mamiellaceae</taxon>
        <taxon>Micromonas</taxon>
    </lineage>
</organism>
<feature type="region of interest" description="Disordered" evidence="1">
    <location>
        <begin position="332"/>
        <end position="353"/>
    </location>
</feature>
<dbReference type="GO" id="GO:0045504">
    <property type="term" value="F:dynein heavy chain binding"/>
    <property type="evidence" value="ECO:0007669"/>
    <property type="project" value="InterPro"/>
</dbReference>
<evidence type="ECO:0000313" key="3">
    <source>
        <dbReference type="Proteomes" id="UP000002009"/>
    </source>
</evidence>
<dbReference type="RefSeq" id="XP_002500220.1">
    <property type="nucleotide sequence ID" value="XM_002500174.1"/>
</dbReference>
<feature type="region of interest" description="Disordered" evidence="1">
    <location>
        <begin position="230"/>
        <end position="256"/>
    </location>
</feature>
<dbReference type="Gene3D" id="2.130.10.10">
    <property type="entry name" value="YVTN repeat-like/Quinoprotein amine dehydrogenase"/>
    <property type="match status" value="2"/>
</dbReference>
<dbReference type="GO" id="GO:0045503">
    <property type="term" value="F:dynein light chain binding"/>
    <property type="evidence" value="ECO:0007669"/>
    <property type="project" value="InterPro"/>
</dbReference>
<accession>C1DYS3</accession>
<dbReference type="GO" id="GO:0005929">
    <property type="term" value="C:cilium"/>
    <property type="evidence" value="ECO:0007669"/>
    <property type="project" value="GOC"/>
</dbReference>
<dbReference type="PANTHER" id="PTHR16022">
    <property type="entry name" value="WD REPEAT DOMAIN 60"/>
    <property type="match status" value="1"/>
</dbReference>
<dbReference type="STRING" id="296587.C1DYS3"/>
<feature type="region of interest" description="Disordered" evidence="1">
    <location>
        <begin position="146"/>
        <end position="167"/>
    </location>
</feature>
<dbReference type="GeneID" id="8240931"/>